<evidence type="ECO:0000313" key="27">
    <source>
        <dbReference type="Proteomes" id="UP000246661"/>
    </source>
</evidence>
<dbReference type="EMBL" id="QGTX01000001">
    <property type="protein sequence ID" value="PWW24501.1"/>
    <property type="molecule type" value="Genomic_DNA"/>
</dbReference>
<keyword evidence="15 20" id="KW-0411">Iron-sulfur</keyword>
<dbReference type="PANTHER" id="PTHR43809:SF1">
    <property type="entry name" value="NITRITE REDUCTASE (NADH) LARGE SUBUNIT"/>
    <property type="match status" value="1"/>
</dbReference>
<keyword evidence="27" id="KW-1185">Reference proteome</keyword>
<dbReference type="GO" id="GO:0042128">
    <property type="term" value="P:nitrate assimilation"/>
    <property type="evidence" value="ECO:0007669"/>
    <property type="project" value="UniProtKB-UniRule"/>
</dbReference>
<evidence type="ECO:0000256" key="11">
    <source>
        <dbReference type="ARBA" id="ARBA00022784"/>
    </source>
</evidence>
<feature type="domain" description="Nitrite/sulphite reductase 4Fe-4S" evidence="21">
    <location>
        <begin position="660"/>
        <end position="798"/>
    </location>
</feature>
<dbReference type="Pfam" id="PF04324">
    <property type="entry name" value="Fer2_BFD"/>
    <property type="match status" value="1"/>
</dbReference>
<dbReference type="GO" id="GO:0098809">
    <property type="term" value="F:nitrite reductase activity"/>
    <property type="evidence" value="ECO:0007669"/>
    <property type="project" value="InterPro"/>
</dbReference>
<evidence type="ECO:0000256" key="13">
    <source>
        <dbReference type="ARBA" id="ARBA00023002"/>
    </source>
</evidence>
<reference evidence="27" key="1">
    <citation type="submission" date="2018-05" db="EMBL/GenBank/DDBJ databases">
        <authorList>
            <person name="Klenk H.-P."/>
            <person name="Huntemann M."/>
            <person name="Clum A."/>
            <person name="Pillay M."/>
            <person name="Palaniappan K."/>
            <person name="Varghese N."/>
            <person name="Mikhailova N."/>
            <person name="Stamatis D."/>
            <person name="Reddy T."/>
            <person name="Daum C."/>
            <person name="Shapiro N."/>
            <person name="Ivanova N."/>
            <person name="Kyrpides N."/>
            <person name="Woyke T."/>
        </authorList>
    </citation>
    <scope>NUCLEOTIDE SEQUENCE [LARGE SCALE GENOMIC DNA]</scope>
    <source>
        <strain evidence="27">DSM 45417</strain>
    </source>
</reference>
<protein>
    <recommendedName>
        <fullName evidence="5">assimilatory sulfite reductase (ferredoxin)</fullName>
        <ecNumber evidence="5">1.8.7.1</ecNumber>
    </recommendedName>
</protein>
<dbReference type="InterPro" id="IPR045854">
    <property type="entry name" value="NO2/SO3_Rdtase_4Fe4S_sf"/>
</dbReference>
<dbReference type="RefSeq" id="WP_245900199.1">
    <property type="nucleotide sequence ID" value="NZ_QGTX01000001.1"/>
</dbReference>
<dbReference type="Gene3D" id="3.90.480.20">
    <property type="match status" value="1"/>
</dbReference>
<dbReference type="InterPro" id="IPR012744">
    <property type="entry name" value="Nitri_red_NirB"/>
</dbReference>
<evidence type="ECO:0000256" key="9">
    <source>
        <dbReference type="ARBA" id="ARBA00022714"/>
    </source>
</evidence>
<feature type="domain" description="FAD/NAD(P)-binding" evidence="24">
    <location>
        <begin position="33"/>
        <end position="323"/>
    </location>
</feature>
<dbReference type="InterPro" id="IPR036136">
    <property type="entry name" value="Nit/Sulf_reduc_fer-like_dom_sf"/>
</dbReference>
<evidence type="ECO:0000256" key="6">
    <source>
        <dbReference type="ARBA" id="ARBA00022485"/>
    </source>
</evidence>
<evidence type="ECO:0000256" key="20">
    <source>
        <dbReference type="PIRSR" id="PIRSR037149-1"/>
    </source>
</evidence>
<dbReference type="InterPro" id="IPR006067">
    <property type="entry name" value="NO2/SO3_Rdtase_4Fe4S_dom"/>
</dbReference>
<evidence type="ECO:0000259" key="23">
    <source>
        <dbReference type="Pfam" id="PF04324"/>
    </source>
</evidence>
<comment type="caution">
    <text evidence="26">The sequence shown here is derived from an EMBL/GenBank/DDBJ whole genome shotgun (WGS) entry which is preliminary data.</text>
</comment>
<evidence type="ECO:0000259" key="21">
    <source>
        <dbReference type="Pfam" id="PF01077"/>
    </source>
</evidence>
<accession>A0A317QP30</accession>
<feature type="domain" description="BFD-like [2Fe-2S]-binding" evidence="23">
    <location>
        <begin position="453"/>
        <end position="500"/>
    </location>
</feature>
<dbReference type="InterPro" id="IPR005117">
    <property type="entry name" value="NiRdtase/SiRdtase_haem-b_fer"/>
</dbReference>
<evidence type="ECO:0000256" key="12">
    <source>
        <dbReference type="ARBA" id="ARBA00022827"/>
    </source>
</evidence>
<dbReference type="PANTHER" id="PTHR43809">
    <property type="entry name" value="NITRITE REDUCTASE (NADH) LARGE SUBUNIT"/>
    <property type="match status" value="1"/>
</dbReference>
<dbReference type="InterPro" id="IPR041854">
    <property type="entry name" value="BFD-like_2Fe2S-bd_dom_sf"/>
</dbReference>
<name>A0A317QP30_9ACTN</name>
<evidence type="ECO:0000256" key="16">
    <source>
        <dbReference type="ARBA" id="ARBA00023063"/>
    </source>
</evidence>
<dbReference type="Gene3D" id="3.30.413.10">
    <property type="entry name" value="Sulfite Reductase Hemoprotein, domain 1"/>
    <property type="match status" value="1"/>
</dbReference>
<evidence type="ECO:0000256" key="3">
    <source>
        <dbReference type="ARBA" id="ARBA00005096"/>
    </source>
</evidence>
<feature type="binding site" description="axial binding residue" evidence="20">
    <location>
        <position position="713"/>
    </location>
    <ligand>
        <name>siroheme</name>
        <dbReference type="ChEBI" id="CHEBI:60052"/>
    </ligand>
    <ligandPart>
        <name>Fe</name>
        <dbReference type="ChEBI" id="CHEBI:18248"/>
    </ligandPart>
</feature>
<dbReference type="SUPFAM" id="SSF56014">
    <property type="entry name" value="Nitrite and sulphite reductase 4Fe-4S domain-like"/>
    <property type="match status" value="1"/>
</dbReference>
<comment type="cofactor">
    <cofactor evidence="17">
        <name>[2Fe-2S] cluster</name>
        <dbReference type="ChEBI" id="CHEBI:190135"/>
    </cofactor>
</comment>
<dbReference type="Pfam" id="PF07992">
    <property type="entry name" value="Pyr_redox_2"/>
    <property type="match status" value="1"/>
</dbReference>
<gene>
    <name evidence="26" type="ORF">JD79_03685</name>
</gene>
<dbReference type="GO" id="GO:0046872">
    <property type="term" value="F:metal ion binding"/>
    <property type="evidence" value="ECO:0007669"/>
    <property type="project" value="UniProtKB-KW"/>
</dbReference>
<feature type="domain" description="Nitrite/Sulfite reductase ferredoxin-like" evidence="22">
    <location>
        <begin position="589"/>
        <end position="651"/>
    </location>
</feature>
<dbReference type="GO" id="GO:0050660">
    <property type="term" value="F:flavin adenine dinucleotide binding"/>
    <property type="evidence" value="ECO:0007669"/>
    <property type="project" value="UniProtKB-UniRule"/>
</dbReference>
<comment type="catalytic activity">
    <reaction evidence="18">
        <text>hydrogen sulfide + 6 oxidized [2Fe-2S]-[ferredoxin] + 3 H2O = sulfite + 6 reduced [2Fe-2S]-[ferredoxin] + 7 H(+)</text>
        <dbReference type="Rhea" id="RHEA:23132"/>
        <dbReference type="Rhea" id="RHEA-COMP:10000"/>
        <dbReference type="Rhea" id="RHEA-COMP:10001"/>
        <dbReference type="ChEBI" id="CHEBI:15377"/>
        <dbReference type="ChEBI" id="CHEBI:15378"/>
        <dbReference type="ChEBI" id="CHEBI:17359"/>
        <dbReference type="ChEBI" id="CHEBI:29919"/>
        <dbReference type="ChEBI" id="CHEBI:33737"/>
        <dbReference type="ChEBI" id="CHEBI:33738"/>
        <dbReference type="EC" id="1.8.7.1"/>
    </reaction>
</comment>
<keyword evidence="8 19" id="KW-0285">Flavoprotein</keyword>
<evidence type="ECO:0000256" key="18">
    <source>
        <dbReference type="ARBA" id="ARBA00049518"/>
    </source>
</evidence>
<comment type="cofactor">
    <cofactor evidence="1 19">
        <name>FAD</name>
        <dbReference type="ChEBI" id="CHEBI:57692"/>
    </cofactor>
</comment>
<dbReference type="PRINTS" id="PR00397">
    <property type="entry name" value="SIROHAEM"/>
</dbReference>
<evidence type="ECO:0000256" key="8">
    <source>
        <dbReference type="ARBA" id="ARBA00022630"/>
    </source>
</evidence>
<evidence type="ECO:0000256" key="4">
    <source>
        <dbReference type="ARBA" id="ARBA00010429"/>
    </source>
</evidence>
<dbReference type="PRINTS" id="PR00411">
    <property type="entry name" value="PNDRDTASEI"/>
</dbReference>
<evidence type="ECO:0000256" key="17">
    <source>
        <dbReference type="ARBA" id="ARBA00034078"/>
    </source>
</evidence>
<dbReference type="GO" id="GO:0051539">
    <property type="term" value="F:4 iron, 4 sulfur cluster binding"/>
    <property type="evidence" value="ECO:0007669"/>
    <property type="project" value="UniProtKB-KW"/>
</dbReference>
<keyword evidence="11" id="KW-0883">Thioether bond</keyword>
<feature type="binding site" evidence="20">
    <location>
        <position position="669"/>
    </location>
    <ligand>
        <name>[4Fe-4S] cluster</name>
        <dbReference type="ChEBI" id="CHEBI:49883"/>
    </ligand>
</feature>
<dbReference type="NCBIfam" id="TIGR02374">
    <property type="entry name" value="nitri_red_nirB"/>
    <property type="match status" value="1"/>
</dbReference>
<dbReference type="Gene3D" id="3.50.50.60">
    <property type="entry name" value="FAD/NAD(P)-binding domain"/>
    <property type="match status" value="2"/>
</dbReference>
<dbReference type="InterPro" id="IPR006066">
    <property type="entry name" value="NO2/SO3_Rdtase_FeS/sirohaem_BS"/>
</dbReference>
<dbReference type="EC" id="1.8.7.1" evidence="5"/>
<keyword evidence="6 20" id="KW-0004">4Fe-4S</keyword>
<dbReference type="InterPro" id="IPR007419">
    <property type="entry name" value="BFD-like_2Fe2S-bd_dom"/>
</dbReference>
<dbReference type="InterPro" id="IPR041575">
    <property type="entry name" value="Rubredoxin_C"/>
</dbReference>
<dbReference type="Pfam" id="PF01077">
    <property type="entry name" value="NIR_SIR"/>
    <property type="match status" value="1"/>
</dbReference>
<evidence type="ECO:0000259" key="22">
    <source>
        <dbReference type="Pfam" id="PF03460"/>
    </source>
</evidence>
<evidence type="ECO:0000256" key="10">
    <source>
        <dbReference type="ARBA" id="ARBA00022723"/>
    </source>
</evidence>
<feature type="binding site" evidence="20">
    <location>
        <position position="675"/>
    </location>
    <ligand>
        <name>[4Fe-4S] cluster</name>
        <dbReference type="ChEBI" id="CHEBI:49883"/>
    </ligand>
</feature>
<keyword evidence="16 19" id="KW-0534">Nitrate assimilation</keyword>
<comment type="similarity">
    <text evidence="4">Belongs to the nitrite and sulfite reductase 4Fe-4S domain family.</text>
</comment>
<dbReference type="PIRSF" id="PIRSF037149">
    <property type="entry name" value="NirB"/>
    <property type="match status" value="1"/>
</dbReference>
<keyword evidence="14 20" id="KW-0408">Iron</keyword>
<sequence length="849" mass="90209">MGGPGVVENRVLGGRPEGLTTIAVDDDLDTRARLVVVGNGMAGARLVEEVLERGGGEQFRITVFGDEPHGNYNRILLSPVLAGETHEDDIVLNSHDWYADNGVTLRAGVRVERIDTAAKVVAASDGTTAAYDHLVLATGSYSFIPPMTGVRREDGGLLPGVYGFRTIDETRDLLAATTRCTRAVVMGGGLLGLEAARALQGHGMQVDLVHAMPHLMNAQLDAEAGAILKRSVEALGITVHLDALAGEVLGDEHVEGVLLRDGRRLDCDLLVVATGVRPHTDVAVRSGLEVERGIVVDDQLRTDDPDVYAIGECAQHRGSVYGLVAPAWEHARVLADVLTGTDPTAEYHGSRTATKLKVAGVDVATMGASTPERDSDEFLVISEPRRGVHLSVVIRDDRLVGATLLGDTRKVAALTQAFDRGSALPGERIRLLVDLTDGKEEVGVAEMPADSQVCTCNGVTKGAICGAVADGCGSVGAVMDRTRAGRGCGSCRSLVRQVVEWAADGDVTEDPAASYYVPGVPLAKPALIAAIREQDLRSVSAVFAALAPGGAEDARSKMGLTSLLKTIWGTGFVREKDAEFVNDRVHANIQRDGTFSVVPQMKGGVTTPAQLRRIADVAEKYEVPMVKVTGGQRIDLLGVRKEDLPAMWEDLGMPSGYAYGKTMRTVKTCVGSDFCRFGLGDSTQLGIDLETRFQGIESPAKIKMAVVGCPRNCAEAYVKDVGVVAVGNGRWEVYVGGAAGATVRKGDLLATVDSPGAVIALAGRFVQYYREHANWLERTYDFVPRVGLEHLRRVVVEDADGIGADLDAALQRSIDAYTDPWGQDGKQPASPGQFASSLPLVPLPQVPVR</sequence>
<evidence type="ECO:0000256" key="15">
    <source>
        <dbReference type="ARBA" id="ARBA00023014"/>
    </source>
</evidence>
<dbReference type="AlphaFoldDB" id="A0A317QP30"/>
<dbReference type="SUPFAM" id="SSF55124">
    <property type="entry name" value="Nitrite/Sulfite reductase N-terminal domain-like"/>
    <property type="match status" value="1"/>
</dbReference>
<dbReference type="Gene3D" id="1.10.10.1100">
    <property type="entry name" value="BFD-like [2Fe-2S]-binding domain"/>
    <property type="match status" value="1"/>
</dbReference>
<comment type="cofactor">
    <cofactor evidence="20">
        <name>[4Fe-4S] cluster</name>
        <dbReference type="ChEBI" id="CHEBI:49883"/>
    </cofactor>
    <text evidence="20">Binds 1 [4Fe-4S] cluster per subunit.</text>
</comment>
<evidence type="ECO:0000256" key="2">
    <source>
        <dbReference type="ARBA" id="ARBA00003247"/>
    </source>
</evidence>
<dbReference type="InterPro" id="IPR023753">
    <property type="entry name" value="FAD/NAD-binding_dom"/>
</dbReference>
<dbReference type="InterPro" id="IPR016156">
    <property type="entry name" value="FAD/NAD-linked_Rdtase_dimer_sf"/>
</dbReference>
<keyword evidence="13" id="KW-0560">Oxidoreductase</keyword>
<dbReference type="Pfam" id="PF03460">
    <property type="entry name" value="NIR_SIR_ferr"/>
    <property type="match status" value="1"/>
</dbReference>
<keyword evidence="7 20" id="KW-0349">Heme</keyword>
<comment type="function">
    <text evidence="2">Catalyzes the reduction of sulfite to sulfide, a step in the biosynthesis of sulfur-containing amino acids and cofactors.</text>
</comment>
<dbReference type="Proteomes" id="UP000246661">
    <property type="component" value="Unassembled WGS sequence"/>
</dbReference>
<keyword evidence="10 20" id="KW-0479">Metal-binding</keyword>
<dbReference type="SUPFAM" id="SSF51905">
    <property type="entry name" value="FAD/NAD(P)-binding domain"/>
    <property type="match status" value="2"/>
</dbReference>
<evidence type="ECO:0000313" key="26">
    <source>
        <dbReference type="EMBL" id="PWW24501.1"/>
    </source>
</evidence>
<comment type="cofactor">
    <cofactor evidence="20">
        <name>siroheme</name>
        <dbReference type="ChEBI" id="CHEBI:60052"/>
    </cofactor>
    <text evidence="20">Binds 1 siroheme per subunit.</text>
</comment>
<keyword evidence="9" id="KW-0001">2Fe-2S</keyword>
<evidence type="ECO:0000256" key="7">
    <source>
        <dbReference type="ARBA" id="ARBA00022617"/>
    </source>
</evidence>
<dbReference type="Gene3D" id="3.30.390.30">
    <property type="match status" value="1"/>
</dbReference>
<dbReference type="GO" id="GO:0051537">
    <property type="term" value="F:2 iron, 2 sulfur cluster binding"/>
    <property type="evidence" value="ECO:0007669"/>
    <property type="project" value="UniProtKB-KW"/>
</dbReference>
<feature type="domain" description="NADH-rubredoxin oxidoreductase C-terminal" evidence="25">
    <location>
        <begin position="353"/>
        <end position="419"/>
    </location>
</feature>
<dbReference type="PROSITE" id="PS00365">
    <property type="entry name" value="NIR_SIR"/>
    <property type="match status" value="1"/>
</dbReference>
<dbReference type="InterPro" id="IPR036188">
    <property type="entry name" value="FAD/NAD-bd_sf"/>
</dbReference>
<evidence type="ECO:0000259" key="25">
    <source>
        <dbReference type="Pfam" id="PF18267"/>
    </source>
</evidence>
<evidence type="ECO:0000256" key="19">
    <source>
        <dbReference type="PIRNR" id="PIRNR037149"/>
    </source>
</evidence>
<dbReference type="InterPro" id="IPR052034">
    <property type="entry name" value="NasD-like"/>
</dbReference>
<dbReference type="Pfam" id="PF18267">
    <property type="entry name" value="Rubredoxin_C"/>
    <property type="match status" value="1"/>
</dbReference>
<dbReference type="UniPathway" id="UPA00653"/>
<dbReference type="GO" id="GO:0050311">
    <property type="term" value="F:sulfite reductase (ferredoxin) activity"/>
    <property type="evidence" value="ECO:0007669"/>
    <property type="project" value="UniProtKB-EC"/>
</dbReference>
<keyword evidence="12 19" id="KW-0274">FAD</keyword>
<dbReference type="PRINTS" id="PR00368">
    <property type="entry name" value="FADPNR"/>
</dbReference>
<evidence type="ECO:0000256" key="5">
    <source>
        <dbReference type="ARBA" id="ARBA00012353"/>
    </source>
</evidence>
<evidence type="ECO:0000256" key="1">
    <source>
        <dbReference type="ARBA" id="ARBA00001974"/>
    </source>
</evidence>
<dbReference type="GO" id="GO:0020037">
    <property type="term" value="F:heme binding"/>
    <property type="evidence" value="ECO:0007669"/>
    <property type="project" value="InterPro"/>
</dbReference>
<organism evidence="26 27">
    <name type="scientific">Geodermatophilus normandii</name>
    <dbReference type="NCBI Taxonomy" id="1137989"/>
    <lineage>
        <taxon>Bacteria</taxon>
        <taxon>Bacillati</taxon>
        <taxon>Actinomycetota</taxon>
        <taxon>Actinomycetes</taxon>
        <taxon>Geodermatophilales</taxon>
        <taxon>Geodermatophilaceae</taxon>
        <taxon>Geodermatophilus</taxon>
    </lineage>
</organism>
<evidence type="ECO:0000256" key="14">
    <source>
        <dbReference type="ARBA" id="ARBA00023004"/>
    </source>
</evidence>
<evidence type="ECO:0000259" key="24">
    <source>
        <dbReference type="Pfam" id="PF07992"/>
    </source>
</evidence>
<dbReference type="InterPro" id="IPR017121">
    <property type="entry name" value="Nitrite_Rdtase_lsu"/>
</dbReference>
<dbReference type="GO" id="GO:0050661">
    <property type="term" value="F:NADP binding"/>
    <property type="evidence" value="ECO:0007669"/>
    <property type="project" value="UniProtKB-UniRule"/>
</dbReference>
<proteinExistence type="inferred from homology"/>
<feature type="binding site" evidence="20">
    <location>
        <position position="709"/>
    </location>
    <ligand>
        <name>[4Fe-4S] cluster</name>
        <dbReference type="ChEBI" id="CHEBI:49883"/>
    </ligand>
</feature>
<comment type="pathway">
    <text evidence="3">Nitrogen metabolism; nitrate reduction (assimilation).</text>
</comment>
<feature type="binding site" evidence="20">
    <location>
        <position position="713"/>
    </location>
    <ligand>
        <name>[4Fe-4S] cluster</name>
        <dbReference type="ChEBI" id="CHEBI:49883"/>
    </ligand>
</feature>